<dbReference type="RefSeq" id="XP_007290763.1">
    <property type="nucleotide sequence ID" value="XM_007290701.1"/>
</dbReference>
<accession>K1X101</accession>
<dbReference type="eggNOG" id="KOG2344">
    <property type="taxonomic scope" value="Eukaryota"/>
</dbReference>
<dbReference type="GO" id="GO:0000145">
    <property type="term" value="C:exocyst"/>
    <property type="evidence" value="ECO:0007669"/>
    <property type="project" value="InterPro"/>
</dbReference>
<keyword evidence="4" id="KW-0653">Protein transport</keyword>
<reference evidence="6 7" key="1">
    <citation type="journal article" date="2012" name="BMC Genomics">
        <title>Sequencing the genome of Marssonina brunnea reveals fungus-poplar co-evolution.</title>
        <authorList>
            <person name="Zhu S."/>
            <person name="Cao Y.-Z."/>
            <person name="Jiang C."/>
            <person name="Tan B.-Y."/>
            <person name="Wang Z."/>
            <person name="Feng S."/>
            <person name="Zhang L."/>
            <person name="Su X.-H."/>
            <person name="Brejova B."/>
            <person name="Vinar T."/>
            <person name="Xu M."/>
            <person name="Wang M.-X."/>
            <person name="Zhang S.-G."/>
            <person name="Huang M.-R."/>
            <person name="Wu R."/>
            <person name="Zhou Y."/>
        </authorList>
    </citation>
    <scope>NUCLEOTIDE SEQUENCE [LARGE SCALE GENOMIC DNA]</scope>
    <source>
        <strain evidence="6 7">MB_m1</strain>
    </source>
</reference>
<keyword evidence="3 4" id="KW-0268">Exocytosis</keyword>
<evidence type="ECO:0000256" key="2">
    <source>
        <dbReference type="ARBA" id="ARBA00022448"/>
    </source>
</evidence>
<sequence>MARGSRAIWSTKYQDSIMAVGLGTRQAADEEARAEVEVLNSRLEKTRILNAKLAASLARLELSGKSVQEAIGPIYGNTQKLQVLGTNIDGIISAIEKIRQPSDIKSNEEDVIRKGPEKVGLALFLSSVKRLSKALSDLKQTNLRSNQQAVADLSKLLKFGNEQLEQHFQRLLQEDSKPIEPLHFITKEKPFPTLSQDNSTSLGLINQHIASVARQSGSSRDSPMLQVYANVRGPYLVATLQNLAAASLNTAKKKTPDAVYRQGTNGMGTYATGMAGSFLAEYENICGLFSRDEWGKVFNLTCQGAISELARTLRELNSHIRANLPTDCFLAYEIIEIMSNLSSDLDGRTGELKPSFAAALKPIRETGKSSLAELLEDTRRRINAMPGVPHDSAAVPITQETMTRLQTMIDFLRPISSIMVSIGDQGWRSTATSNASIDQIPSLNSFDVGADGKEIFANYCIDTIDTLLSSLEAKAKPLLKGKAPLGVFIANNATIVDRMIRTSELQPLLQSRMGEIEKWRKTGASYYATAWREPSAHLLDVTYTNRGQRPHSGSANTVDSAAIVKGLSSKDRDVIKQKFSLFNQSFDDLVLKHKAMNMEREVREMLGRQAQQMIEPLYCRFWDRYHEVDKGKGKYVRHDKGGIAATFLSLS</sequence>
<comment type="subcellular location">
    <subcellularLocation>
        <location evidence="4">Bud</location>
    </subcellularLocation>
    <subcellularLocation>
        <location evidence="4">Bud neck</location>
    </subcellularLocation>
</comment>
<dbReference type="SUPFAM" id="SSF74788">
    <property type="entry name" value="Cullin repeat-like"/>
    <property type="match status" value="1"/>
</dbReference>
<dbReference type="PANTHER" id="PTHR12542">
    <property type="entry name" value="EXOCYST COMPLEX PROTEIN EXO70"/>
    <property type="match status" value="1"/>
</dbReference>
<dbReference type="GeneID" id="18758809"/>
<dbReference type="Pfam" id="PF03081">
    <property type="entry name" value="Exo70_C"/>
    <property type="match status" value="1"/>
</dbReference>
<dbReference type="EMBL" id="JH921432">
    <property type="protein sequence ID" value="EKD18632.1"/>
    <property type="molecule type" value="Genomic_DNA"/>
</dbReference>
<dbReference type="Gene3D" id="1.20.1280.170">
    <property type="entry name" value="Exocyst complex component Exo70"/>
    <property type="match status" value="1"/>
</dbReference>
<dbReference type="Pfam" id="PF20669">
    <property type="entry name" value="Exo70_N"/>
    <property type="match status" value="1"/>
</dbReference>
<dbReference type="AlphaFoldDB" id="K1X101"/>
<evidence type="ECO:0000256" key="1">
    <source>
        <dbReference type="ARBA" id="ARBA00006756"/>
    </source>
</evidence>
<dbReference type="InParanoid" id="K1X101"/>
<comment type="similarity">
    <text evidence="1 4">Belongs to the EXO70 family.</text>
</comment>
<dbReference type="InterPro" id="IPR046364">
    <property type="entry name" value="Exo70_C"/>
</dbReference>
<dbReference type="GO" id="GO:0006887">
    <property type="term" value="P:exocytosis"/>
    <property type="evidence" value="ECO:0007669"/>
    <property type="project" value="UniProtKB-KW"/>
</dbReference>
<evidence type="ECO:0000313" key="6">
    <source>
        <dbReference type="EMBL" id="EKD18632.1"/>
    </source>
</evidence>
<keyword evidence="7" id="KW-1185">Reference proteome</keyword>
<dbReference type="FunCoup" id="K1X101">
    <property type="interactions" value="117"/>
</dbReference>
<dbReference type="InterPro" id="IPR004140">
    <property type="entry name" value="Exo70"/>
</dbReference>
<dbReference type="PANTHER" id="PTHR12542:SF41">
    <property type="entry name" value="EXOCYST COMPLEX COMPONENT 7"/>
    <property type="match status" value="1"/>
</dbReference>
<evidence type="ECO:0000256" key="4">
    <source>
        <dbReference type="RuleBase" id="RU365026"/>
    </source>
</evidence>
<evidence type="ECO:0000256" key="3">
    <source>
        <dbReference type="ARBA" id="ARBA00022483"/>
    </source>
</evidence>
<dbReference type="OMA" id="GIIRAGP"/>
<proteinExistence type="inferred from homology"/>
<dbReference type="GO" id="GO:0005546">
    <property type="term" value="F:phosphatidylinositol-4,5-bisphosphate binding"/>
    <property type="evidence" value="ECO:0007669"/>
    <property type="project" value="InterPro"/>
</dbReference>
<dbReference type="Proteomes" id="UP000006753">
    <property type="component" value="Unassembled WGS sequence"/>
</dbReference>
<protein>
    <recommendedName>
        <fullName evidence="4">Exocyst complex protein EXO70</fullName>
    </recommendedName>
</protein>
<evidence type="ECO:0000313" key="7">
    <source>
        <dbReference type="Proteomes" id="UP000006753"/>
    </source>
</evidence>
<dbReference type="GO" id="GO:0015031">
    <property type="term" value="P:protein transport"/>
    <property type="evidence" value="ECO:0007669"/>
    <property type="project" value="UniProtKB-KW"/>
</dbReference>
<dbReference type="OrthoDB" id="1922221at2759"/>
<dbReference type="STRING" id="1072389.K1X101"/>
<dbReference type="InterPro" id="IPR016159">
    <property type="entry name" value="Cullin_repeat-like_dom_sf"/>
</dbReference>
<comment type="function">
    <text evidence="4">Involved in the secretory pathway as part of the exocyst complex which tethers secretory vesicles to the sites of exocytosis. Also plays a role in the assembly of the exocyst.</text>
</comment>
<dbReference type="HOGENOM" id="CLU_010236_4_2_1"/>
<organism evidence="6 7">
    <name type="scientific">Marssonina brunnea f. sp. multigermtubi (strain MB_m1)</name>
    <name type="common">Marssonina leaf spot fungus</name>
    <dbReference type="NCBI Taxonomy" id="1072389"/>
    <lineage>
        <taxon>Eukaryota</taxon>
        <taxon>Fungi</taxon>
        <taxon>Dikarya</taxon>
        <taxon>Ascomycota</taxon>
        <taxon>Pezizomycotina</taxon>
        <taxon>Leotiomycetes</taxon>
        <taxon>Helotiales</taxon>
        <taxon>Drepanopezizaceae</taxon>
        <taxon>Drepanopeziza</taxon>
    </lineage>
</organism>
<gene>
    <name evidence="6" type="ORF">MBM_02874</name>
</gene>
<dbReference type="GO" id="GO:0005935">
    <property type="term" value="C:cellular bud neck"/>
    <property type="evidence" value="ECO:0007669"/>
    <property type="project" value="UniProtKB-SubCell"/>
</dbReference>
<keyword evidence="2 4" id="KW-0813">Transport</keyword>
<feature type="domain" description="Exocyst complex subunit Exo70 C-terminal" evidence="5">
    <location>
        <begin position="264"/>
        <end position="647"/>
    </location>
</feature>
<name>K1X101_MARBU</name>
<dbReference type="KEGG" id="mbe:MBM_02874"/>
<evidence type="ECO:0000259" key="5">
    <source>
        <dbReference type="Pfam" id="PF03081"/>
    </source>
</evidence>